<reference evidence="2 3" key="1">
    <citation type="journal article" date="2010" name="Nature">
        <title>Genome sequence of the palaeopolyploid soybean.</title>
        <authorList>
            <person name="Schmutz J."/>
            <person name="Cannon S.B."/>
            <person name="Schlueter J."/>
            <person name="Ma J."/>
            <person name="Mitros T."/>
            <person name="Nelson W."/>
            <person name="Hyten D.L."/>
            <person name="Song Q."/>
            <person name="Thelen J.J."/>
            <person name="Cheng J."/>
            <person name="Xu D."/>
            <person name="Hellsten U."/>
            <person name="May G.D."/>
            <person name="Yu Y."/>
            <person name="Sakurai T."/>
            <person name="Umezawa T."/>
            <person name="Bhattacharyya M.K."/>
            <person name="Sandhu D."/>
            <person name="Valliyodan B."/>
            <person name="Lindquist E."/>
            <person name="Peto M."/>
            <person name="Grant D."/>
            <person name="Shu S."/>
            <person name="Goodstein D."/>
            <person name="Barry K."/>
            <person name="Futrell-Griggs M."/>
            <person name="Abernathy B."/>
            <person name="Du J."/>
            <person name="Tian Z."/>
            <person name="Zhu L."/>
            <person name="Gill N."/>
            <person name="Joshi T."/>
            <person name="Libault M."/>
            <person name="Sethuraman A."/>
            <person name="Zhang X.-C."/>
            <person name="Shinozaki K."/>
            <person name="Nguyen H.T."/>
            <person name="Wing R.A."/>
            <person name="Cregan P."/>
            <person name="Specht J."/>
            <person name="Grimwood J."/>
            <person name="Rokhsar D."/>
            <person name="Stacey G."/>
            <person name="Shoemaker R.C."/>
            <person name="Jackson S.A."/>
        </authorList>
    </citation>
    <scope>NUCLEOTIDE SEQUENCE [LARGE SCALE GENOMIC DNA]</scope>
    <source>
        <strain evidence="3">cv. Williams 82</strain>
        <tissue evidence="2">Callus</tissue>
    </source>
</reference>
<protein>
    <submittedName>
        <fullName evidence="2 3">Uncharacterized protein</fullName>
    </submittedName>
</protein>
<dbReference type="EnsemblPlants" id="KRH23634">
    <property type="protein sequence ID" value="KRH23634"/>
    <property type="gene ID" value="GLYMA_13G369600"/>
</dbReference>
<reference evidence="3" key="2">
    <citation type="submission" date="2018-02" db="UniProtKB">
        <authorList>
            <consortium name="EnsemblPlants"/>
        </authorList>
    </citation>
    <scope>IDENTIFICATION</scope>
    <source>
        <strain evidence="3">Williams 82</strain>
    </source>
</reference>
<gene>
    <name evidence="2" type="ORF">GLYMA_13G369600</name>
</gene>
<evidence type="ECO:0000313" key="3">
    <source>
        <dbReference type="EnsemblPlants" id="KRH23634"/>
    </source>
</evidence>
<dbReference type="AlphaFoldDB" id="A0A0R0H5Y6"/>
<reference evidence="2" key="3">
    <citation type="submission" date="2018-07" db="EMBL/GenBank/DDBJ databases">
        <title>WGS assembly of Glycine max.</title>
        <authorList>
            <person name="Schmutz J."/>
            <person name="Cannon S."/>
            <person name="Schlueter J."/>
            <person name="Ma J."/>
            <person name="Mitros T."/>
            <person name="Nelson W."/>
            <person name="Hyten D."/>
            <person name="Song Q."/>
            <person name="Thelen J."/>
            <person name="Cheng J."/>
            <person name="Xu D."/>
            <person name="Hellsten U."/>
            <person name="May G."/>
            <person name="Yu Y."/>
            <person name="Sakurai T."/>
            <person name="Umezawa T."/>
            <person name="Bhattacharyya M."/>
            <person name="Sandhu D."/>
            <person name="Valliyodan B."/>
            <person name="Lindquist E."/>
            <person name="Peto M."/>
            <person name="Grant D."/>
            <person name="Shu S."/>
            <person name="Goodstein D."/>
            <person name="Barry K."/>
            <person name="Futrell-Griggs M."/>
            <person name="Abernathy B."/>
            <person name="Du J."/>
            <person name="Tian Z."/>
            <person name="Zhu L."/>
            <person name="Gill N."/>
            <person name="Joshi T."/>
            <person name="Libault M."/>
            <person name="Sethuraman A."/>
            <person name="Zhang X."/>
            <person name="Shinozaki K."/>
            <person name="Nguyen H."/>
            <person name="Wing R."/>
            <person name="Cregan P."/>
            <person name="Specht J."/>
            <person name="Grimwood J."/>
            <person name="Rokhsar D."/>
            <person name="Stacey G."/>
            <person name="Shoemaker R."/>
            <person name="Jackson S."/>
        </authorList>
    </citation>
    <scope>NUCLEOTIDE SEQUENCE</scope>
    <source>
        <tissue evidence="2">Callus</tissue>
    </source>
</reference>
<feature type="region of interest" description="Disordered" evidence="1">
    <location>
        <begin position="44"/>
        <end position="77"/>
    </location>
</feature>
<dbReference type="InParanoid" id="A0A0R0H5Y6"/>
<evidence type="ECO:0000313" key="2">
    <source>
        <dbReference type="EMBL" id="KRH23634.1"/>
    </source>
</evidence>
<evidence type="ECO:0000256" key="1">
    <source>
        <dbReference type="SAM" id="MobiDB-lite"/>
    </source>
</evidence>
<dbReference type="Gramene" id="KRH23634">
    <property type="protein sequence ID" value="KRH23634"/>
    <property type="gene ID" value="GLYMA_13G369600"/>
</dbReference>
<name>A0A0R0H5Y6_SOYBN</name>
<evidence type="ECO:0000313" key="4">
    <source>
        <dbReference type="Proteomes" id="UP000008827"/>
    </source>
</evidence>
<sequence length="105" mass="11468">MTIMTARPVVAAHPIRVSEPFVFWLTMAAAVPVNMRMKVPMNSAPTFLARGTPGGGGGSANEHDTAGKPPSSKLHSSTLKHLQLFRRDFLQFLLLLLMKPPKSRC</sequence>
<accession>A0A0R0H5Y6</accession>
<keyword evidence="4" id="KW-1185">Reference proteome</keyword>
<dbReference type="EMBL" id="CM000846">
    <property type="protein sequence ID" value="KRH23634.1"/>
    <property type="molecule type" value="Genomic_DNA"/>
</dbReference>
<dbReference type="Proteomes" id="UP000008827">
    <property type="component" value="Chromosome 13"/>
</dbReference>
<organism evidence="2">
    <name type="scientific">Glycine max</name>
    <name type="common">Soybean</name>
    <name type="synonym">Glycine hispida</name>
    <dbReference type="NCBI Taxonomy" id="3847"/>
    <lineage>
        <taxon>Eukaryota</taxon>
        <taxon>Viridiplantae</taxon>
        <taxon>Streptophyta</taxon>
        <taxon>Embryophyta</taxon>
        <taxon>Tracheophyta</taxon>
        <taxon>Spermatophyta</taxon>
        <taxon>Magnoliopsida</taxon>
        <taxon>eudicotyledons</taxon>
        <taxon>Gunneridae</taxon>
        <taxon>Pentapetalae</taxon>
        <taxon>rosids</taxon>
        <taxon>fabids</taxon>
        <taxon>Fabales</taxon>
        <taxon>Fabaceae</taxon>
        <taxon>Papilionoideae</taxon>
        <taxon>50 kb inversion clade</taxon>
        <taxon>NPAAA clade</taxon>
        <taxon>indigoferoid/millettioid clade</taxon>
        <taxon>Phaseoleae</taxon>
        <taxon>Glycine</taxon>
        <taxon>Glycine subgen. Soja</taxon>
    </lineage>
</organism>
<proteinExistence type="predicted"/>